<protein>
    <recommendedName>
        <fullName evidence="4">SRp25 nuclear protein</fullName>
    </recommendedName>
</protein>
<feature type="region of interest" description="Disordered" evidence="1">
    <location>
        <begin position="1"/>
        <end position="63"/>
    </location>
</feature>
<evidence type="ECO:0000313" key="2">
    <source>
        <dbReference type="EMBL" id="BDG06183.1"/>
    </source>
</evidence>
<organism evidence="2 3">
    <name type="scientific">Anaeromyxobacter oryzae</name>
    <dbReference type="NCBI Taxonomy" id="2918170"/>
    <lineage>
        <taxon>Bacteria</taxon>
        <taxon>Pseudomonadati</taxon>
        <taxon>Myxococcota</taxon>
        <taxon>Myxococcia</taxon>
        <taxon>Myxococcales</taxon>
        <taxon>Cystobacterineae</taxon>
        <taxon>Anaeromyxobacteraceae</taxon>
        <taxon>Anaeromyxobacter</taxon>
    </lineage>
</organism>
<dbReference type="Proteomes" id="UP001162891">
    <property type="component" value="Chromosome"/>
</dbReference>
<accession>A0ABM7X313</accession>
<gene>
    <name evidence="2" type="ORF">AMOR_51790</name>
</gene>
<sequence length="63" mass="7214">MAFNPGATKRQKEAARREYQQKKDEKKEQRKREKAERAKNPLSPGEDPDIAGIIPGPQPKLEE</sequence>
<feature type="compositionally biased region" description="Basic and acidic residues" evidence="1">
    <location>
        <begin position="10"/>
        <end position="39"/>
    </location>
</feature>
<reference evidence="3" key="1">
    <citation type="journal article" date="2022" name="Int. J. Syst. Evol. Microbiol.">
        <title>Anaeromyxobacter oryzae sp. nov., Anaeromyxobacter diazotrophicus sp. nov. and Anaeromyxobacter paludicola sp. nov., isolated from paddy soils.</title>
        <authorList>
            <person name="Itoh H."/>
            <person name="Xu Z."/>
            <person name="Mise K."/>
            <person name="Masuda Y."/>
            <person name="Ushijima N."/>
            <person name="Hayakawa C."/>
            <person name="Shiratori Y."/>
            <person name="Senoo K."/>
        </authorList>
    </citation>
    <scope>NUCLEOTIDE SEQUENCE [LARGE SCALE GENOMIC DNA]</scope>
    <source>
        <strain evidence="3">Red232</strain>
    </source>
</reference>
<dbReference type="RefSeq" id="WP_248355550.1">
    <property type="nucleotide sequence ID" value="NZ_AP025591.1"/>
</dbReference>
<keyword evidence="3" id="KW-1185">Reference proteome</keyword>
<evidence type="ECO:0008006" key="4">
    <source>
        <dbReference type="Google" id="ProtNLM"/>
    </source>
</evidence>
<proteinExistence type="predicted"/>
<evidence type="ECO:0000313" key="3">
    <source>
        <dbReference type="Proteomes" id="UP001162891"/>
    </source>
</evidence>
<evidence type="ECO:0000256" key="1">
    <source>
        <dbReference type="SAM" id="MobiDB-lite"/>
    </source>
</evidence>
<dbReference type="EMBL" id="AP025591">
    <property type="protein sequence ID" value="BDG06183.1"/>
    <property type="molecule type" value="Genomic_DNA"/>
</dbReference>
<name>A0ABM7X313_9BACT</name>